<accession>A0A1V3TH37</accession>
<dbReference type="RefSeq" id="WP_058880440.1">
    <property type="nucleotide sequence ID" value="NZ_LPXH01000038.1"/>
</dbReference>
<name>A0A0W7YV49_9BURK</name>
<dbReference type="AlphaFoldDB" id="A0A0W7YV49"/>
<dbReference type="EMBL" id="LPXH01000038">
    <property type="protein sequence ID" value="KUF38831.1"/>
    <property type="molecule type" value="Genomic_DNA"/>
</dbReference>
<accession>A0A0W7YV49</accession>
<dbReference type="InterPro" id="IPR025217">
    <property type="entry name" value="DUF3944"/>
</dbReference>
<evidence type="ECO:0000313" key="5">
    <source>
        <dbReference type="Proteomes" id="UP000053300"/>
    </source>
</evidence>
<dbReference type="Proteomes" id="UP000053300">
    <property type="component" value="Unassembled WGS sequence"/>
</dbReference>
<protein>
    <submittedName>
        <fullName evidence="4">Uncharacterized protein</fullName>
    </submittedName>
</protein>
<feature type="domain" description="Ubiquinol-cytochrome c chaperone" evidence="2">
    <location>
        <begin position="53"/>
        <end position="226"/>
    </location>
</feature>
<comment type="similarity">
    <text evidence="1">Belongs to the UPF0174 family.</text>
</comment>
<evidence type="ECO:0000259" key="2">
    <source>
        <dbReference type="Pfam" id="PF03981"/>
    </source>
</evidence>
<sequence>MAYRPDAGLIFLSEMSDRDLNDLVNVLIKDKDGSSRLTEELTGTDAYKKYAPQHSKYWKEIAAEIQCFGANSLATLFRRGKGVLYREVLTDACSKAKVNFNAKSDIDKIEDALLMKLLSDALEKMSDADREEIAKIVGLSNLKSFSSPAVMAALQGAFVMGGFASYQIALMIANAVSRSVLGAGIAFAGNAAIARGLSIMTGPIGWALTGIWTAVDLAGPAYRVTLPAVVNVALLRKQHQAMKQKVWENIQKEMGKSA</sequence>
<proteinExistence type="inferred from homology"/>
<dbReference type="Pfam" id="PF13099">
    <property type="entry name" value="DUF3944"/>
    <property type="match status" value="1"/>
</dbReference>
<dbReference type="InterPro" id="IPR021150">
    <property type="entry name" value="Ubiq_cyt_c_chap"/>
</dbReference>
<keyword evidence="5" id="KW-1185">Reference proteome</keyword>
<reference evidence="4 5" key="1">
    <citation type="submission" date="2015-12" db="EMBL/GenBank/DDBJ databases">
        <title>Complete genome sequence of a multi-drug resistant strain Acidovorax sp. 12322-1.</title>
        <authorList>
            <person name="Ming D."/>
            <person name="Wang M."/>
            <person name="Hu S."/>
            <person name="Zhou Y."/>
            <person name="Jiang T."/>
        </authorList>
    </citation>
    <scope>NUCLEOTIDE SEQUENCE [LARGE SCALE GENOMIC DNA]</scope>
    <source>
        <strain evidence="4 5">12322-1</strain>
    </source>
</reference>
<gene>
    <name evidence="4" type="ORF">AS359_08060</name>
</gene>
<comment type="caution">
    <text evidence="4">The sequence shown here is derived from an EMBL/GenBank/DDBJ whole genome shotgun (WGS) entry which is preliminary data.</text>
</comment>
<evidence type="ECO:0000256" key="1">
    <source>
        <dbReference type="ARBA" id="ARBA00006436"/>
    </source>
</evidence>
<dbReference type="Pfam" id="PF03981">
    <property type="entry name" value="Ubiq_cyt_C_chap"/>
    <property type="match status" value="1"/>
</dbReference>
<organism evidence="4 5">
    <name type="scientific">Comamonas kerstersii</name>
    <dbReference type="NCBI Taxonomy" id="225992"/>
    <lineage>
        <taxon>Bacteria</taxon>
        <taxon>Pseudomonadati</taxon>
        <taxon>Pseudomonadota</taxon>
        <taxon>Betaproteobacteria</taxon>
        <taxon>Burkholderiales</taxon>
        <taxon>Comamonadaceae</taxon>
        <taxon>Comamonas</taxon>
    </lineage>
</organism>
<evidence type="ECO:0000259" key="3">
    <source>
        <dbReference type="Pfam" id="PF13099"/>
    </source>
</evidence>
<evidence type="ECO:0000313" key="4">
    <source>
        <dbReference type="EMBL" id="KUF38831.1"/>
    </source>
</evidence>
<feature type="domain" description="DUF3944" evidence="3">
    <location>
        <begin position="3"/>
        <end position="37"/>
    </location>
</feature>